<organism evidence="1 2">
    <name type="scientific">Pseudomonas farris</name>
    <dbReference type="NCBI Taxonomy" id="2841207"/>
    <lineage>
        <taxon>Bacteria</taxon>
        <taxon>Pseudomonadati</taxon>
        <taxon>Pseudomonadota</taxon>
        <taxon>Gammaproteobacteria</taxon>
        <taxon>Pseudomonadales</taxon>
        <taxon>Pseudomonadaceae</taxon>
        <taxon>Pseudomonas</taxon>
    </lineage>
</organism>
<accession>A0ABS6PZD4</accession>
<reference evidence="1" key="1">
    <citation type="submission" date="2021-06" db="EMBL/GenBank/DDBJ databases">
        <title>Updating the genus Pseudomonas: Description of 43 new species and partition of the Pseudomonas putida group.</title>
        <authorList>
            <person name="Girard L."/>
            <person name="Lood C."/>
            <person name="Vandamme P."/>
            <person name="Rokni-Zadeh H."/>
            <person name="Van Noort V."/>
            <person name="Hofte M."/>
            <person name="Lavigne R."/>
            <person name="De Mot R."/>
        </authorList>
    </citation>
    <scope>NUCLEOTIDE SEQUENCE</scope>
    <source>
        <strain evidence="1">SWRI79</strain>
    </source>
</reference>
<dbReference type="EMBL" id="JAHSTV010000010">
    <property type="protein sequence ID" value="MBV4465816.1"/>
    <property type="molecule type" value="Genomic_DNA"/>
</dbReference>
<dbReference type="RefSeq" id="WP_217857790.1">
    <property type="nucleotide sequence ID" value="NZ_JAHSTV010000010.1"/>
</dbReference>
<protein>
    <submittedName>
        <fullName evidence="1">Uncharacterized protein</fullName>
    </submittedName>
</protein>
<sequence length="119" mass="13326">MGELETLKSMLVELDKSKSTFARQAKEFELLQVEVSALENSADFDPAARKKLQKLNEFMARDGNQSQRQIVEKFAISEMSLKKLGEQLRSLSLAHNEAAGNGVPTPKNNALKKFNRAFV</sequence>
<evidence type="ECO:0000313" key="1">
    <source>
        <dbReference type="EMBL" id="MBV4465816.1"/>
    </source>
</evidence>
<proteinExistence type="predicted"/>
<keyword evidence="2" id="KW-1185">Reference proteome</keyword>
<comment type="caution">
    <text evidence="1">The sequence shown here is derived from an EMBL/GenBank/DDBJ whole genome shotgun (WGS) entry which is preliminary data.</text>
</comment>
<gene>
    <name evidence="1" type="ORF">KVG95_21040</name>
</gene>
<dbReference type="Proteomes" id="UP000886900">
    <property type="component" value="Unassembled WGS sequence"/>
</dbReference>
<name>A0ABS6PZD4_9PSED</name>
<evidence type="ECO:0000313" key="2">
    <source>
        <dbReference type="Proteomes" id="UP000886900"/>
    </source>
</evidence>